<evidence type="ECO:0000313" key="2">
    <source>
        <dbReference type="Proteomes" id="UP001501266"/>
    </source>
</evidence>
<keyword evidence="2" id="KW-1185">Reference proteome</keyword>
<sequence length="106" mass="11517">MPTPHHRSAVPRETDRAVGELLERLTRRHHAYPGARTTPLMAARARKYSRRAGWAGSGQPMTDSDAMRLLAAADLAASGAVARAKTGPRRYIGMTPKSGRNRASAR</sequence>
<evidence type="ECO:0000313" key="1">
    <source>
        <dbReference type="EMBL" id="GAA1424360.1"/>
    </source>
</evidence>
<dbReference type="Proteomes" id="UP001501266">
    <property type="component" value="Unassembled WGS sequence"/>
</dbReference>
<gene>
    <name evidence="1" type="ORF">GCM10009640_20410</name>
</gene>
<name>A0ABP4JN60_9MICO</name>
<dbReference type="EMBL" id="BAAAKK010000005">
    <property type="protein sequence ID" value="GAA1424360.1"/>
    <property type="molecule type" value="Genomic_DNA"/>
</dbReference>
<accession>A0ABP4JN60</accession>
<organism evidence="1 2">
    <name type="scientific">Agrococcus citreus</name>
    <dbReference type="NCBI Taxonomy" id="84643"/>
    <lineage>
        <taxon>Bacteria</taxon>
        <taxon>Bacillati</taxon>
        <taxon>Actinomycetota</taxon>
        <taxon>Actinomycetes</taxon>
        <taxon>Micrococcales</taxon>
        <taxon>Microbacteriaceae</taxon>
        <taxon>Agrococcus</taxon>
    </lineage>
</organism>
<proteinExistence type="predicted"/>
<comment type="caution">
    <text evidence="1">The sequence shown here is derived from an EMBL/GenBank/DDBJ whole genome shotgun (WGS) entry which is preliminary data.</text>
</comment>
<reference evidence="2" key="1">
    <citation type="journal article" date="2019" name="Int. J. Syst. Evol. Microbiol.">
        <title>The Global Catalogue of Microorganisms (GCM) 10K type strain sequencing project: providing services to taxonomists for standard genome sequencing and annotation.</title>
        <authorList>
            <consortium name="The Broad Institute Genomics Platform"/>
            <consortium name="The Broad Institute Genome Sequencing Center for Infectious Disease"/>
            <person name="Wu L."/>
            <person name="Ma J."/>
        </authorList>
    </citation>
    <scope>NUCLEOTIDE SEQUENCE [LARGE SCALE GENOMIC DNA]</scope>
    <source>
        <strain evidence="2">JCM 12398</strain>
    </source>
</reference>
<protein>
    <submittedName>
        <fullName evidence="1">Uncharacterized protein</fullName>
    </submittedName>
</protein>